<reference evidence="2 3" key="1">
    <citation type="submission" date="2022-12" db="EMBL/GenBank/DDBJ databases">
        <title>Genomic features and morphological characterization of a novel Knufia sp. strain isolated from spacecraft assembly facility.</title>
        <authorList>
            <person name="Teixeira M."/>
            <person name="Chander A.M."/>
            <person name="Stajich J.E."/>
            <person name="Venkateswaran K."/>
        </authorList>
    </citation>
    <scope>NUCLEOTIDE SEQUENCE [LARGE SCALE GENOMIC DNA]</scope>
    <source>
        <strain evidence="2 3">FJI-L2-BK-P2</strain>
    </source>
</reference>
<organism evidence="2 3">
    <name type="scientific">Knufia fluminis</name>
    <dbReference type="NCBI Taxonomy" id="191047"/>
    <lineage>
        <taxon>Eukaryota</taxon>
        <taxon>Fungi</taxon>
        <taxon>Dikarya</taxon>
        <taxon>Ascomycota</taxon>
        <taxon>Pezizomycotina</taxon>
        <taxon>Eurotiomycetes</taxon>
        <taxon>Chaetothyriomycetidae</taxon>
        <taxon>Chaetothyriales</taxon>
        <taxon>Trichomeriaceae</taxon>
        <taxon>Knufia</taxon>
    </lineage>
</organism>
<dbReference type="Gene3D" id="3.40.50.720">
    <property type="entry name" value="NAD(P)-binding Rossmann-like Domain"/>
    <property type="match status" value="1"/>
</dbReference>
<dbReference type="EMBL" id="JAKLMC020000007">
    <property type="protein sequence ID" value="KAK5955036.1"/>
    <property type="molecule type" value="Genomic_DNA"/>
</dbReference>
<dbReference type="Proteomes" id="UP001316803">
    <property type="component" value="Unassembled WGS sequence"/>
</dbReference>
<evidence type="ECO:0000256" key="1">
    <source>
        <dbReference type="ARBA" id="ARBA00008903"/>
    </source>
</evidence>
<dbReference type="GO" id="GO:0005737">
    <property type="term" value="C:cytoplasm"/>
    <property type="evidence" value="ECO:0007669"/>
    <property type="project" value="TreeGrafter"/>
</dbReference>
<keyword evidence="3" id="KW-1185">Reference proteome</keyword>
<proteinExistence type="inferred from homology"/>
<accession>A0AAN8EW68</accession>
<comment type="similarity">
    <text evidence="1">Belongs to the ornithine cyclodeaminase/mu-crystallin family.</text>
</comment>
<evidence type="ECO:0000313" key="2">
    <source>
        <dbReference type="EMBL" id="KAK5955036.1"/>
    </source>
</evidence>
<name>A0AAN8EW68_9EURO</name>
<dbReference type="InterPro" id="IPR036291">
    <property type="entry name" value="NAD(P)-bd_dom_sf"/>
</dbReference>
<gene>
    <name evidence="2" type="ORF">OHC33_003715</name>
</gene>
<evidence type="ECO:0000313" key="3">
    <source>
        <dbReference type="Proteomes" id="UP001316803"/>
    </source>
</evidence>
<dbReference type="PANTHER" id="PTHR13812:SF19">
    <property type="entry name" value="KETIMINE REDUCTASE MU-CRYSTALLIN"/>
    <property type="match status" value="1"/>
</dbReference>
<dbReference type="SUPFAM" id="SSF51735">
    <property type="entry name" value="NAD(P)-binding Rossmann-fold domains"/>
    <property type="match status" value="1"/>
</dbReference>
<protein>
    <recommendedName>
        <fullName evidence="4">Ornithine cyclodeaminase</fullName>
    </recommendedName>
</protein>
<evidence type="ECO:0008006" key="4">
    <source>
        <dbReference type="Google" id="ProtNLM"/>
    </source>
</evidence>
<comment type="caution">
    <text evidence="2">The sequence shown here is derived from an EMBL/GenBank/DDBJ whole genome shotgun (WGS) entry which is preliminary data.</text>
</comment>
<dbReference type="InterPro" id="IPR003462">
    <property type="entry name" value="ODC_Mu_crystall"/>
</dbReference>
<dbReference type="Pfam" id="PF02423">
    <property type="entry name" value="OCD_Mu_crystall"/>
    <property type="match status" value="1"/>
</dbReference>
<dbReference type="Gene3D" id="3.30.1780.10">
    <property type="entry name" value="ornithine cyclodeaminase, domain 1"/>
    <property type="match status" value="1"/>
</dbReference>
<dbReference type="InterPro" id="IPR023401">
    <property type="entry name" value="ODC_N"/>
</dbReference>
<dbReference type="AlphaFoldDB" id="A0AAN8EW68"/>
<sequence length="370" mass="40294">MPTCLVLSDATVHNILISLTKDEILTFLDRIASTLKAFSVTNERSHQPEPAVINRPDGRKNLFRSFTSPSGVGVKIIVDPSKALATEGSFSDEATRQKMSGLHGVLTLCDRNGFPEGFINAEELTGYRTSMSAMILYVRRQRTANIVVFGAGKQALWHLRLALALRGSEIKRVTVVNRSVGRTKALLETIRKENEEGWKADVDFGSMEPGDEAAVESVLGQADVVFCTTPSREVLFPARYLTSQGAGCYVSAIGSWSPDMIELDPDLVSAVVGMSATDGMVVVDNRDECMHSAGEIVRSGLEENKVNEIGEILESLTKAENERQENTKQCLESGYVVYKSVGVSMTDLAAGQAVLQMARKRGQGITIPEF</sequence>
<dbReference type="PANTHER" id="PTHR13812">
    <property type="entry name" value="KETIMINE REDUCTASE MU-CRYSTALLIN"/>
    <property type="match status" value="1"/>
</dbReference>